<evidence type="ECO:0000313" key="2">
    <source>
        <dbReference type="EMBL" id="QDV87183.1"/>
    </source>
</evidence>
<protein>
    <recommendedName>
        <fullName evidence="1">SLA1 homology domain-containing protein</fullName>
    </recommendedName>
</protein>
<organism evidence="2 3">
    <name type="scientific">Stieleria magnilauensis</name>
    <dbReference type="NCBI Taxonomy" id="2527963"/>
    <lineage>
        <taxon>Bacteria</taxon>
        <taxon>Pseudomonadati</taxon>
        <taxon>Planctomycetota</taxon>
        <taxon>Planctomycetia</taxon>
        <taxon>Pirellulales</taxon>
        <taxon>Pirellulaceae</taxon>
        <taxon>Stieleria</taxon>
    </lineage>
</organism>
<dbReference type="Proteomes" id="UP000318081">
    <property type="component" value="Chromosome"/>
</dbReference>
<feature type="domain" description="SLA1 homology" evidence="1">
    <location>
        <begin position="160"/>
        <end position="209"/>
    </location>
</feature>
<dbReference type="RefSeq" id="WP_145218730.1">
    <property type="nucleotide sequence ID" value="NZ_CP036432.1"/>
</dbReference>
<proteinExistence type="predicted"/>
<evidence type="ECO:0000259" key="1">
    <source>
        <dbReference type="Pfam" id="PF03983"/>
    </source>
</evidence>
<name>A0ABX5XYR6_9BACT</name>
<keyword evidence="3" id="KW-1185">Reference proteome</keyword>
<accession>A0ABX5XYR6</accession>
<sequence length="225" mass="25059">MYGYESTVPAPEGMMSVEQVADGLTRLTEQKPATSYAQLRQYAHETDKLLDDIDRALARGLIQNDAAWGKFAREFSTKAAALSSRSGSIEPMHARLVVGSVAGYVEQLLIKRDDRKFRDYVTTVVKERDEYLDSIRPEGSTIDRAIASASDASDTEPITPEFVTWTDATGKFSVEAAFKSFATDHVTLVKRDGADAKVPIDRLSDESKEQLKEILRVKGVRKFEF</sequence>
<reference evidence="2 3" key="1">
    <citation type="submission" date="2019-02" db="EMBL/GenBank/DDBJ databases">
        <title>Deep-cultivation of Planctomycetes and their phenomic and genomic characterization uncovers novel biology.</title>
        <authorList>
            <person name="Wiegand S."/>
            <person name="Jogler M."/>
            <person name="Boedeker C."/>
            <person name="Pinto D."/>
            <person name="Vollmers J."/>
            <person name="Rivas-Marin E."/>
            <person name="Kohn T."/>
            <person name="Peeters S.H."/>
            <person name="Heuer A."/>
            <person name="Rast P."/>
            <person name="Oberbeckmann S."/>
            <person name="Bunk B."/>
            <person name="Jeske O."/>
            <person name="Meyerdierks A."/>
            <person name="Storesund J.E."/>
            <person name="Kallscheuer N."/>
            <person name="Luecker S."/>
            <person name="Lage O.M."/>
            <person name="Pohl T."/>
            <person name="Merkel B.J."/>
            <person name="Hornburger P."/>
            <person name="Mueller R.-W."/>
            <person name="Bruemmer F."/>
            <person name="Labrenz M."/>
            <person name="Spormann A.M."/>
            <person name="Op den Camp H."/>
            <person name="Overmann J."/>
            <person name="Amann R."/>
            <person name="Jetten M.S.M."/>
            <person name="Mascher T."/>
            <person name="Medema M.H."/>
            <person name="Devos D.P."/>
            <person name="Kaster A.-K."/>
            <person name="Ovreas L."/>
            <person name="Rohde M."/>
            <person name="Galperin M.Y."/>
            <person name="Jogler C."/>
        </authorList>
    </citation>
    <scope>NUCLEOTIDE SEQUENCE [LARGE SCALE GENOMIC DNA]</scope>
    <source>
        <strain evidence="2 3">TBK1r</strain>
    </source>
</reference>
<dbReference type="Pfam" id="PF03983">
    <property type="entry name" value="SHD1"/>
    <property type="match status" value="1"/>
</dbReference>
<dbReference type="InterPro" id="IPR007131">
    <property type="entry name" value="SHD1"/>
</dbReference>
<evidence type="ECO:0000313" key="3">
    <source>
        <dbReference type="Proteomes" id="UP000318081"/>
    </source>
</evidence>
<gene>
    <name evidence="2" type="ORF">TBK1r_62120</name>
</gene>
<dbReference type="EMBL" id="CP036432">
    <property type="protein sequence ID" value="QDV87183.1"/>
    <property type="molecule type" value="Genomic_DNA"/>
</dbReference>
<dbReference type="Gene3D" id="2.30.30.700">
    <property type="entry name" value="SLA1 homology domain 1"/>
    <property type="match status" value="1"/>
</dbReference>